<protein>
    <submittedName>
        <fullName evidence="2">SAM-dependent methyltransferase</fullName>
    </submittedName>
</protein>
<reference evidence="2 3" key="1">
    <citation type="submission" date="2017-06" db="EMBL/GenBank/DDBJ databases">
        <title>Cultured bacterium strain Saccharothrix yanglingensis Hhs.015.</title>
        <authorList>
            <person name="Xia Y."/>
        </authorList>
    </citation>
    <scope>NUCLEOTIDE SEQUENCE [LARGE SCALE GENOMIC DNA]</scope>
    <source>
        <strain evidence="2 3">Hhs.015</strain>
    </source>
</reference>
<dbReference type="RefSeq" id="WP_306749177.1">
    <property type="nucleotide sequence ID" value="NZ_NSDM01000013.1"/>
</dbReference>
<keyword evidence="3" id="KW-1185">Reference proteome</keyword>
<dbReference type="InterPro" id="IPR029063">
    <property type="entry name" value="SAM-dependent_MTases_sf"/>
</dbReference>
<dbReference type="GO" id="GO:0032259">
    <property type="term" value="P:methylation"/>
    <property type="evidence" value="ECO:0007669"/>
    <property type="project" value="UniProtKB-KW"/>
</dbReference>
<keyword evidence="2" id="KW-0489">Methyltransferase</keyword>
<dbReference type="EMBL" id="NSDM01000013">
    <property type="protein sequence ID" value="MDQ2587571.1"/>
    <property type="molecule type" value="Genomic_DNA"/>
</dbReference>
<dbReference type="Proteomes" id="UP001225605">
    <property type="component" value="Unassembled WGS sequence"/>
</dbReference>
<accession>A0ABU0X6E4</accession>
<dbReference type="PANTHER" id="PTHR43591">
    <property type="entry name" value="METHYLTRANSFERASE"/>
    <property type="match status" value="1"/>
</dbReference>
<organism evidence="2 3">
    <name type="scientific">Saccharothrix yanglingensis</name>
    <dbReference type="NCBI Taxonomy" id="659496"/>
    <lineage>
        <taxon>Bacteria</taxon>
        <taxon>Bacillati</taxon>
        <taxon>Actinomycetota</taxon>
        <taxon>Actinomycetes</taxon>
        <taxon>Pseudonocardiales</taxon>
        <taxon>Pseudonocardiaceae</taxon>
        <taxon>Saccharothrix</taxon>
    </lineage>
</organism>
<evidence type="ECO:0000313" key="2">
    <source>
        <dbReference type="EMBL" id="MDQ2587571.1"/>
    </source>
</evidence>
<evidence type="ECO:0000313" key="3">
    <source>
        <dbReference type="Proteomes" id="UP001225605"/>
    </source>
</evidence>
<dbReference type="Gene3D" id="3.40.50.150">
    <property type="entry name" value="Vaccinia Virus protein VP39"/>
    <property type="match status" value="1"/>
</dbReference>
<proteinExistence type="predicted"/>
<name>A0ABU0X6E4_9PSEU</name>
<keyword evidence="2" id="KW-0808">Transferase</keyword>
<comment type="caution">
    <text evidence="2">The sequence shown here is derived from an EMBL/GenBank/DDBJ whole genome shotgun (WGS) entry which is preliminary data.</text>
</comment>
<dbReference type="CDD" id="cd02440">
    <property type="entry name" value="AdoMet_MTases"/>
    <property type="match status" value="1"/>
</dbReference>
<dbReference type="GO" id="GO:0008168">
    <property type="term" value="F:methyltransferase activity"/>
    <property type="evidence" value="ECO:0007669"/>
    <property type="project" value="UniProtKB-KW"/>
</dbReference>
<feature type="domain" description="Methyltransferase" evidence="1">
    <location>
        <begin position="48"/>
        <end position="144"/>
    </location>
</feature>
<dbReference type="Pfam" id="PF13649">
    <property type="entry name" value="Methyltransf_25"/>
    <property type="match status" value="1"/>
</dbReference>
<sequence>MTSPRGFYDGIAERYHLLYADWEASVARQAAALDGVLRRALGPGPKDVLDCACGIGTQAVGLAALGHRVVATDVSPAAAVRASREARNRDLGLPCAAADMRALPVRSGRFDAVVCADNSLPHLLTAEDVRAALASMRRVLVPGGLLVVTTRPYDELLRDRPTATPVHASAGPGGRAVSFQLWDWHDDGEHYDLELFQLAPADGRWSTSVHRTTYWALGRDRLAGFAADAGFTDAVWHEPADTGFFQPLLTARAGWRSPTVTAAVVG</sequence>
<evidence type="ECO:0000259" key="1">
    <source>
        <dbReference type="Pfam" id="PF13649"/>
    </source>
</evidence>
<dbReference type="SUPFAM" id="SSF53335">
    <property type="entry name" value="S-adenosyl-L-methionine-dependent methyltransferases"/>
    <property type="match status" value="1"/>
</dbReference>
<gene>
    <name evidence="2" type="ORF">CKY47_27010</name>
</gene>
<dbReference type="InterPro" id="IPR041698">
    <property type="entry name" value="Methyltransf_25"/>
</dbReference>